<sequence length="142" mass="16685">MRIKTISAGAVIFYWENDRPVYLLLRAYRNWDFPKGEIKPEEHPLETAKREVAEETGLTDVIFYDNVTETPPYGKGKVAMFYIAEAKTKDVFLPISPDLGRPEHHEWKWLPYDDARALLNERLKAILEWAHQKILKERMPNS</sequence>
<dbReference type="InterPro" id="IPR000086">
    <property type="entry name" value="NUDIX_hydrolase_dom"/>
</dbReference>
<dbReference type="InterPro" id="IPR015797">
    <property type="entry name" value="NUDIX_hydrolase-like_dom_sf"/>
</dbReference>
<dbReference type="PANTHER" id="PTHR21340">
    <property type="entry name" value="DIADENOSINE 5,5-P1,P4-TETRAPHOSPHATE PYROPHOSPHOHYDROLASE MUTT"/>
    <property type="match status" value="1"/>
</dbReference>
<accession>A0A0T5X958</accession>
<dbReference type="OrthoDB" id="9816289at2"/>
<dbReference type="GO" id="GO:0004081">
    <property type="term" value="F:bis(5'-nucleosyl)-tetraphosphatase (asymmetrical) activity"/>
    <property type="evidence" value="ECO:0007669"/>
    <property type="project" value="TreeGrafter"/>
</dbReference>
<keyword evidence="3" id="KW-0547">Nucleotide-binding</keyword>
<name>A0A0T5X958_9BACT</name>
<dbReference type="PANTHER" id="PTHR21340:SF0">
    <property type="entry name" value="BIS(5'-NUCLEOSYL)-TETRAPHOSPHATASE [ASYMMETRICAL]"/>
    <property type="match status" value="1"/>
</dbReference>
<dbReference type="GO" id="GO:0006754">
    <property type="term" value="P:ATP biosynthetic process"/>
    <property type="evidence" value="ECO:0007669"/>
    <property type="project" value="TreeGrafter"/>
</dbReference>
<dbReference type="InterPro" id="IPR003565">
    <property type="entry name" value="Tetra_PHTase"/>
</dbReference>
<keyword evidence="4 7" id="KW-0378">Hydrolase</keyword>
<dbReference type="GO" id="GO:0006167">
    <property type="term" value="P:AMP biosynthetic process"/>
    <property type="evidence" value="ECO:0007669"/>
    <property type="project" value="TreeGrafter"/>
</dbReference>
<dbReference type="InterPro" id="IPR051325">
    <property type="entry name" value="Nudix_hydrolase_domain"/>
</dbReference>
<evidence type="ECO:0000313" key="7">
    <source>
        <dbReference type="EMBL" id="KRT34816.1"/>
    </source>
</evidence>
<protein>
    <recommendedName>
        <fullName evidence="2">Bis(5'-nucleosyl)-tetraphosphatase [asymmetrical]</fullName>
    </recommendedName>
    <alternativeName>
        <fullName evidence="5">Diadenosine 5',5'''-P1,P4-tetraphosphate asymmetrical hydrolase</fullName>
    </alternativeName>
</protein>
<comment type="caution">
    <text evidence="7">The sequence shown here is derived from an EMBL/GenBank/DDBJ whole genome shotgun (WGS) entry which is preliminary data.</text>
</comment>
<dbReference type="PROSITE" id="PS00893">
    <property type="entry name" value="NUDIX_BOX"/>
    <property type="match status" value="1"/>
</dbReference>
<dbReference type="Gene3D" id="3.90.79.10">
    <property type="entry name" value="Nucleoside Triphosphate Pyrophosphohydrolase"/>
    <property type="match status" value="1"/>
</dbReference>
<evidence type="ECO:0000256" key="2">
    <source>
        <dbReference type="ARBA" id="ARBA00018911"/>
    </source>
</evidence>
<dbReference type="CDD" id="cd03428">
    <property type="entry name" value="NUDIX_Ap4A_Nudt2"/>
    <property type="match status" value="1"/>
</dbReference>
<dbReference type="EMBL" id="ACJX03000001">
    <property type="protein sequence ID" value="KRT34816.1"/>
    <property type="molecule type" value="Genomic_DNA"/>
</dbReference>
<dbReference type="InterPro" id="IPR020084">
    <property type="entry name" value="NUDIX_hydrolase_CS"/>
</dbReference>
<dbReference type="Pfam" id="PF00293">
    <property type="entry name" value="NUDIX"/>
    <property type="match status" value="1"/>
</dbReference>
<evidence type="ECO:0000256" key="4">
    <source>
        <dbReference type="ARBA" id="ARBA00022801"/>
    </source>
</evidence>
<evidence type="ECO:0000256" key="5">
    <source>
        <dbReference type="ARBA" id="ARBA00032644"/>
    </source>
</evidence>
<dbReference type="AlphaFoldDB" id="A0A0T5X958"/>
<dbReference type="eggNOG" id="COG0494">
    <property type="taxonomic scope" value="Bacteria"/>
</dbReference>
<evidence type="ECO:0000256" key="1">
    <source>
        <dbReference type="ARBA" id="ARBA00005582"/>
    </source>
</evidence>
<organism evidence="7 8">
    <name type="scientific">Acetomicrobium hydrogeniformans ATCC BAA-1850</name>
    <dbReference type="NCBI Taxonomy" id="592015"/>
    <lineage>
        <taxon>Bacteria</taxon>
        <taxon>Thermotogati</taxon>
        <taxon>Synergistota</taxon>
        <taxon>Synergistia</taxon>
        <taxon>Synergistales</taxon>
        <taxon>Acetomicrobiaceae</taxon>
        <taxon>Acetomicrobium</taxon>
    </lineage>
</organism>
<dbReference type="GO" id="GO:0000166">
    <property type="term" value="F:nucleotide binding"/>
    <property type="evidence" value="ECO:0007669"/>
    <property type="project" value="UniProtKB-KW"/>
</dbReference>
<dbReference type="RefSeq" id="WP_009200314.1">
    <property type="nucleotide sequence ID" value="NZ_ACJX03000001.1"/>
</dbReference>
<keyword evidence="8" id="KW-1185">Reference proteome</keyword>
<evidence type="ECO:0000256" key="3">
    <source>
        <dbReference type="ARBA" id="ARBA00022741"/>
    </source>
</evidence>
<dbReference type="STRING" id="592015.HMPREF1705_04062"/>
<gene>
    <name evidence="7" type="ORF">HMPREF1705_04062</name>
</gene>
<comment type="similarity">
    <text evidence="1">Belongs to the Nudix hydrolase family.</text>
</comment>
<reference evidence="8" key="1">
    <citation type="submission" date="2012-09" db="EMBL/GenBank/DDBJ databases">
        <authorList>
            <person name="Weinstock G."/>
            <person name="Sodergren E."/>
            <person name="Clifton S."/>
            <person name="Fulton L."/>
            <person name="Fulton B."/>
            <person name="Courtney L."/>
            <person name="Fronick C."/>
            <person name="Harrison M."/>
            <person name="Strong C."/>
            <person name="Farmer C."/>
            <person name="Delehaunty K."/>
            <person name="Markovic C."/>
            <person name="Hall O."/>
            <person name="Minx P."/>
            <person name="Tomlinson C."/>
            <person name="Mitreva M."/>
            <person name="Nelson J."/>
            <person name="Hou S."/>
            <person name="Wollam A."/>
            <person name="Pepin K.H."/>
            <person name="Johnson M."/>
            <person name="Bhonagiri V."/>
            <person name="Nash W.E."/>
            <person name="Suruliraj S."/>
            <person name="Warren W."/>
            <person name="Chinwalla A."/>
            <person name="Mardis E.R."/>
            <person name="Wilson R.K."/>
        </authorList>
    </citation>
    <scope>NUCLEOTIDE SEQUENCE [LARGE SCALE GENOMIC DNA]</scope>
    <source>
        <strain evidence="8">OS1</strain>
    </source>
</reference>
<evidence type="ECO:0000259" key="6">
    <source>
        <dbReference type="PROSITE" id="PS51462"/>
    </source>
</evidence>
<evidence type="ECO:0000313" key="8">
    <source>
        <dbReference type="Proteomes" id="UP000005273"/>
    </source>
</evidence>
<dbReference type="PROSITE" id="PS51462">
    <property type="entry name" value="NUDIX"/>
    <property type="match status" value="1"/>
</dbReference>
<proteinExistence type="inferred from homology"/>
<feature type="domain" description="Nudix hydrolase" evidence="6">
    <location>
        <begin position="3"/>
        <end position="132"/>
    </location>
</feature>
<dbReference type="SUPFAM" id="SSF55811">
    <property type="entry name" value="Nudix"/>
    <property type="match status" value="1"/>
</dbReference>
<dbReference type="Proteomes" id="UP000005273">
    <property type="component" value="Unassembled WGS sequence"/>
</dbReference>